<dbReference type="Pfam" id="PF17805">
    <property type="entry name" value="AsnC_trans_reg2"/>
    <property type="match status" value="1"/>
</dbReference>
<dbReference type="GO" id="GO:0016829">
    <property type="term" value="F:lyase activity"/>
    <property type="evidence" value="ECO:0007669"/>
    <property type="project" value="UniProtKB-KW"/>
</dbReference>
<dbReference type="Gene3D" id="1.10.10.10">
    <property type="entry name" value="Winged helix-like DNA-binding domain superfamily/Winged helix DNA-binding domain"/>
    <property type="match status" value="1"/>
</dbReference>
<proteinExistence type="inferred from homology"/>
<comment type="pathway">
    <text evidence="2">Porphyrin-containing compound metabolism.</text>
</comment>
<evidence type="ECO:0000313" key="9">
    <source>
        <dbReference type="Proteomes" id="UP000295304"/>
    </source>
</evidence>
<dbReference type="RefSeq" id="WP_207893178.1">
    <property type="nucleotide sequence ID" value="NZ_CP119676.1"/>
</dbReference>
<feature type="domain" description="Siroheme decarboxylase AsnC-like ligand binding" evidence="6">
    <location>
        <begin position="64"/>
        <end position="138"/>
    </location>
</feature>
<evidence type="ECO:0000259" key="6">
    <source>
        <dbReference type="Pfam" id="PF17805"/>
    </source>
</evidence>
<evidence type="ECO:0000259" key="7">
    <source>
        <dbReference type="Pfam" id="PF22451"/>
    </source>
</evidence>
<sequence>MDTIDKRLLNEFQHDFPLTPRPYAVIAERLGVDERTVVAAYDALIDGDFISRIGAVVRTGAVGASTLAAMAVPPRRLESVAAFVSAFDEVNHNYQRDHAYNLWFVITAPSRARLERVIAAIENETQLAILDLPMIEDYHLDLGFDLKWT</sequence>
<dbReference type="InterPro" id="IPR036388">
    <property type="entry name" value="WH-like_DNA-bd_sf"/>
</dbReference>
<dbReference type="PANTHER" id="PTHR43413">
    <property type="entry name" value="TRANSCRIPTIONAL REGULATOR, ASNC FAMILY"/>
    <property type="match status" value="1"/>
</dbReference>
<dbReference type="Pfam" id="PF22451">
    <property type="entry name" value="NirdL-like_HTH"/>
    <property type="match status" value="1"/>
</dbReference>
<evidence type="ECO:0000256" key="4">
    <source>
        <dbReference type="ARBA" id="ARBA00023471"/>
    </source>
</evidence>
<evidence type="ECO:0000256" key="5">
    <source>
        <dbReference type="ARBA" id="ARBA00048470"/>
    </source>
</evidence>
<dbReference type="InterPro" id="IPR050684">
    <property type="entry name" value="HTH-Siroheme_Decarb"/>
</dbReference>
<comment type="similarity">
    <text evidence="3">Belongs to the Ahb/Nir family.</text>
</comment>
<organism evidence="8 9">
    <name type="scientific">Varunaivibrio sulfuroxidans</name>
    <dbReference type="NCBI Taxonomy" id="1773489"/>
    <lineage>
        <taxon>Bacteria</taxon>
        <taxon>Pseudomonadati</taxon>
        <taxon>Pseudomonadota</taxon>
        <taxon>Alphaproteobacteria</taxon>
        <taxon>Rhodospirillales</taxon>
        <taxon>Magnetovibrionaceae</taxon>
        <taxon>Varunaivibrio</taxon>
    </lineage>
</organism>
<feature type="domain" description="Siroheme decarboxylase NirL-like HTH" evidence="7">
    <location>
        <begin position="5"/>
        <end position="46"/>
    </location>
</feature>
<dbReference type="AlphaFoldDB" id="A0A4R3J7E2"/>
<dbReference type="PANTHER" id="PTHR43413:SF1">
    <property type="entry name" value="SIROHEME DECARBOXYLASE NIRL SUBUNIT"/>
    <property type="match status" value="1"/>
</dbReference>
<evidence type="ECO:0000256" key="3">
    <source>
        <dbReference type="ARBA" id="ARBA00023457"/>
    </source>
</evidence>
<accession>A0A4R3J7E2</accession>
<dbReference type="InterPro" id="IPR053953">
    <property type="entry name" value="NirdL-like_HTH"/>
</dbReference>
<dbReference type="Proteomes" id="UP000295304">
    <property type="component" value="Unassembled WGS sequence"/>
</dbReference>
<evidence type="ECO:0000313" key="8">
    <source>
        <dbReference type="EMBL" id="TCS61788.1"/>
    </source>
</evidence>
<name>A0A4R3J7E2_9PROT</name>
<evidence type="ECO:0000256" key="1">
    <source>
        <dbReference type="ARBA" id="ARBA00023239"/>
    </source>
</evidence>
<dbReference type="EC" id="4.1.1.111" evidence="4"/>
<gene>
    <name evidence="8" type="ORF">EDD55_107197</name>
</gene>
<protein>
    <recommendedName>
        <fullName evidence="4">siroheme decarboxylase</fullName>
        <ecNumber evidence="4">4.1.1.111</ecNumber>
    </recommendedName>
</protein>
<evidence type="ECO:0000256" key="2">
    <source>
        <dbReference type="ARBA" id="ARBA00023444"/>
    </source>
</evidence>
<dbReference type="Gene3D" id="3.30.70.3460">
    <property type="match status" value="1"/>
</dbReference>
<dbReference type="InterPro" id="IPR040523">
    <property type="entry name" value="AsnC_trans_reg2"/>
</dbReference>
<comment type="caution">
    <text evidence="8">The sequence shown here is derived from an EMBL/GenBank/DDBJ whole genome shotgun (WGS) entry which is preliminary data.</text>
</comment>
<dbReference type="EMBL" id="SLZW01000007">
    <property type="protein sequence ID" value="TCS61788.1"/>
    <property type="molecule type" value="Genomic_DNA"/>
</dbReference>
<reference evidence="8 9" key="1">
    <citation type="submission" date="2019-03" db="EMBL/GenBank/DDBJ databases">
        <title>Genomic Encyclopedia of Type Strains, Phase IV (KMG-IV): sequencing the most valuable type-strain genomes for metagenomic binning, comparative biology and taxonomic classification.</title>
        <authorList>
            <person name="Goeker M."/>
        </authorList>
    </citation>
    <scope>NUCLEOTIDE SEQUENCE [LARGE SCALE GENOMIC DNA]</scope>
    <source>
        <strain evidence="8 9">DSM 101688</strain>
    </source>
</reference>
<keyword evidence="1" id="KW-0456">Lyase</keyword>
<comment type="catalytic activity">
    <reaction evidence="5">
        <text>siroheme + 2 H(+) = 12,18-didecarboxysiroheme + 2 CO2</text>
        <dbReference type="Rhea" id="RHEA:19093"/>
        <dbReference type="ChEBI" id="CHEBI:15378"/>
        <dbReference type="ChEBI" id="CHEBI:16526"/>
        <dbReference type="ChEBI" id="CHEBI:60052"/>
        <dbReference type="ChEBI" id="CHEBI:140497"/>
        <dbReference type="EC" id="4.1.1.111"/>
    </reaction>
</comment>
<keyword evidence="9" id="KW-1185">Reference proteome</keyword>